<evidence type="ECO:0000313" key="3">
    <source>
        <dbReference type="Proteomes" id="UP000010473"/>
    </source>
</evidence>
<feature type="transmembrane region" description="Helical" evidence="1">
    <location>
        <begin position="113"/>
        <end position="135"/>
    </location>
</feature>
<sequence length="137" mass="15951">MRPYKINKIDLNNDYPCPCRRRGRLKPITLTEAFGCDRCQQIFVVKENGQVIEQLSSIYHKRAWRWTGYRWTSVYSSWAQSSLSTALVVMMSLPILIIVLLPLILRLSSTQSIIFWAIVLSVLTIVSALMLWIAYRR</sequence>
<dbReference type="STRING" id="111780.Sta7437_3522"/>
<dbReference type="HOGENOM" id="CLU_151879_0_0_3"/>
<evidence type="ECO:0000313" key="2">
    <source>
        <dbReference type="EMBL" id="AFZ37020.1"/>
    </source>
</evidence>
<feature type="transmembrane region" description="Helical" evidence="1">
    <location>
        <begin position="86"/>
        <end position="107"/>
    </location>
</feature>
<gene>
    <name evidence="2" type="ordered locus">Sta7437_3522</name>
</gene>
<protein>
    <submittedName>
        <fullName evidence="2">Uncharacterized protein</fullName>
    </submittedName>
</protein>
<dbReference type="OrthoDB" id="512887at2"/>
<keyword evidence="3" id="KW-1185">Reference proteome</keyword>
<accession>K9XWP9</accession>
<proteinExistence type="predicted"/>
<dbReference type="AlphaFoldDB" id="K9XWP9"/>
<dbReference type="Proteomes" id="UP000010473">
    <property type="component" value="Chromosome"/>
</dbReference>
<keyword evidence="1" id="KW-0812">Transmembrane</keyword>
<dbReference type="PATRIC" id="fig|111780.3.peg.3649"/>
<keyword evidence="1" id="KW-0472">Membrane</keyword>
<organism evidence="2 3">
    <name type="scientific">Stanieria cyanosphaera (strain ATCC 29371 / PCC 7437)</name>
    <dbReference type="NCBI Taxonomy" id="111780"/>
    <lineage>
        <taxon>Bacteria</taxon>
        <taxon>Bacillati</taxon>
        <taxon>Cyanobacteriota</taxon>
        <taxon>Cyanophyceae</taxon>
        <taxon>Pleurocapsales</taxon>
        <taxon>Dermocarpellaceae</taxon>
        <taxon>Stanieria</taxon>
    </lineage>
</organism>
<evidence type="ECO:0000256" key="1">
    <source>
        <dbReference type="SAM" id="Phobius"/>
    </source>
</evidence>
<reference evidence="3" key="1">
    <citation type="journal article" date="2013" name="Proc. Natl. Acad. Sci. U.S.A.">
        <title>Improving the coverage of the cyanobacterial phylum using diversity-driven genome sequencing.</title>
        <authorList>
            <person name="Shih P.M."/>
            <person name="Wu D."/>
            <person name="Latifi A."/>
            <person name="Axen S.D."/>
            <person name="Fewer D.P."/>
            <person name="Talla E."/>
            <person name="Calteau A."/>
            <person name="Cai F."/>
            <person name="Tandeau de Marsac N."/>
            <person name="Rippka R."/>
            <person name="Herdman M."/>
            <person name="Sivonen K."/>
            <person name="Coursin T."/>
            <person name="Laurent T."/>
            <person name="Goodwin L."/>
            <person name="Nolan M."/>
            <person name="Davenport K.W."/>
            <person name="Han C.S."/>
            <person name="Rubin E.M."/>
            <person name="Eisen J.A."/>
            <person name="Woyke T."/>
            <person name="Gugger M."/>
            <person name="Kerfeld C.A."/>
        </authorList>
    </citation>
    <scope>NUCLEOTIDE SEQUENCE [LARGE SCALE GENOMIC DNA]</scope>
    <source>
        <strain evidence="3">ATCC 29371 / PCC 7437</strain>
    </source>
</reference>
<dbReference type="eggNOG" id="ENOG502ZF0D">
    <property type="taxonomic scope" value="Bacteria"/>
</dbReference>
<dbReference type="RefSeq" id="WP_015194682.1">
    <property type="nucleotide sequence ID" value="NC_019748.1"/>
</dbReference>
<dbReference type="EMBL" id="CP003653">
    <property type="protein sequence ID" value="AFZ37020.1"/>
    <property type="molecule type" value="Genomic_DNA"/>
</dbReference>
<keyword evidence="1" id="KW-1133">Transmembrane helix</keyword>
<dbReference type="KEGG" id="scs:Sta7437_3522"/>
<name>K9XWP9_STAC7</name>